<feature type="compositionally biased region" description="Low complexity" evidence="1">
    <location>
        <begin position="24"/>
        <end position="35"/>
    </location>
</feature>
<proteinExistence type="predicted"/>
<organism evidence="2 3">
    <name type="scientific">Parnassius mnemosyne</name>
    <name type="common">clouded apollo</name>
    <dbReference type="NCBI Taxonomy" id="213953"/>
    <lineage>
        <taxon>Eukaryota</taxon>
        <taxon>Metazoa</taxon>
        <taxon>Ecdysozoa</taxon>
        <taxon>Arthropoda</taxon>
        <taxon>Hexapoda</taxon>
        <taxon>Insecta</taxon>
        <taxon>Pterygota</taxon>
        <taxon>Neoptera</taxon>
        <taxon>Endopterygota</taxon>
        <taxon>Lepidoptera</taxon>
        <taxon>Glossata</taxon>
        <taxon>Ditrysia</taxon>
        <taxon>Papilionoidea</taxon>
        <taxon>Papilionidae</taxon>
        <taxon>Parnassiinae</taxon>
        <taxon>Parnassini</taxon>
        <taxon>Parnassius</taxon>
        <taxon>Driopa</taxon>
    </lineage>
</organism>
<evidence type="ECO:0000256" key="1">
    <source>
        <dbReference type="SAM" id="MobiDB-lite"/>
    </source>
</evidence>
<feature type="compositionally biased region" description="Low complexity" evidence="1">
    <location>
        <begin position="193"/>
        <end position="204"/>
    </location>
</feature>
<reference evidence="2 3" key="1">
    <citation type="submission" date="2023-11" db="EMBL/GenBank/DDBJ databases">
        <authorList>
            <person name="Hedman E."/>
            <person name="Englund M."/>
            <person name="Stromberg M."/>
            <person name="Nyberg Akerstrom W."/>
            <person name="Nylinder S."/>
            <person name="Jareborg N."/>
            <person name="Kallberg Y."/>
            <person name="Kronander E."/>
        </authorList>
    </citation>
    <scope>NUCLEOTIDE SEQUENCE [LARGE SCALE GENOMIC DNA]</scope>
</reference>
<keyword evidence="3" id="KW-1185">Reference proteome</keyword>
<feature type="compositionally biased region" description="Low complexity" evidence="1">
    <location>
        <begin position="64"/>
        <end position="88"/>
    </location>
</feature>
<dbReference type="AlphaFoldDB" id="A0AAV1L6K9"/>
<evidence type="ECO:0000313" key="2">
    <source>
        <dbReference type="EMBL" id="CAK1590044.1"/>
    </source>
</evidence>
<feature type="compositionally biased region" description="Low complexity" evidence="1">
    <location>
        <begin position="101"/>
        <end position="177"/>
    </location>
</feature>
<protein>
    <submittedName>
        <fullName evidence="2">Uncharacterized protein</fullName>
    </submittedName>
</protein>
<feature type="compositionally biased region" description="Polar residues" evidence="1">
    <location>
        <begin position="178"/>
        <end position="192"/>
    </location>
</feature>
<evidence type="ECO:0000313" key="3">
    <source>
        <dbReference type="Proteomes" id="UP001314205"/>
    </source>
</evidence>
<gene>
    <name evidence="2" type="ORF">PARMNEM_LOCUS10464</name>
</gene>
<name>A0AAV1L6K9_9NEOP</name>
<sequence length="511" mass="60013">MQVIAHLTDQMAFVMHEEFEANSPKPTTKPTTTPKPLDETTPFHRPGYYAPESPPKPSERISTQKQLQQNDSPQNQQNNVSSQNNQQNITPQHQQYPTPKNQQQYSAQQNQQQYSTSQNQKQYPTSQNQQQYPTPQSQQQYPIPQNQEHYDTPQNEQQYPTPQNQQQYSTPQNEQQYPTPQNQHQHATPQVHQQYSYPSQQQPYNFPTQDQQQYYFPSQNQPQYNFPSQYPEQYNVLPHNQQTYNFQESQNQNEFSQNQQVFNISLQDQYLNNDYQQQLNIFQNQQQYNTPQNQQFNVMTFDLPQYNPLQPQSVRNEEPLLSAHHEEVKPLMEPTPDAPQLLPPHFETDVDKISSRSKGFDVDELTEENLQYLSHNVREMIRMAHDPHDERLVDVWEGLRARPLEPSPKGKMSSSNLRLLLLYDLLSREAKRQRLSDYSGFSPDVMKTLVESSSGGARDQLKMALSKMVERHDCAHEYANNRAKEMVTELGKDDSKLSSEIRYLQPLVYKY</sequence>
<accession>A0AAV1L6K9</accession>
<feature type="compositionally biased region" description="Polar residues" evidence="1">
    <location>
        <begin position="89"/>
        <end position="100"/>
    </location>
</feature>
<feature type="region of interest" description="Disordered" evidence="1">
    <location>
        <begin position="17"/>
        <end position="206"/>
    </location>
</feature>
<dbReference type="EMBL" id="CAVLGL010000085">
    <property type="protein sequence ID" value="CAK1590044.1"/>
    <property type="molecule type" value="Genomic_DNA"/>
</dbReference>
<dbReference type="Proteomes" id="UP001314205">
    <property type="component" value="Unassembled WGS sequence"/>
</dbReference>
<comment type="caution">
    <text evidence="2">The sequence shown here is derived from an EMBL/GenBank/DDBJ whole genome shotgun (WGS) entry which is preliminary data.</text>
</comment>